<dbReference type="CDD" id="cd13440">
    <property type="entry name" value="CamS_repeat_2"/>
    <property type="match status" value="1"/>
</dbReference>
<feature type="compositionally biased region" description="Polar residues" evidence="1">
    <location>
        <begin position="39"/>
        <end position="52"/>
    </location>
</feature>
<dbReference type="Pfam" id="PF07537">
    <property type="entry name" value="CamS"/>
    <property type="match status" value="1"/>
</dbReference>
<protein>
    <submittedName>
        <fullName evidence="3">CamS family sex pheromone protein</fullName>
    </submittedName>
</protein>
<evidence type="ECO:0000256" key="2">
    <source>
        <dbReference type="SAM" id="SignalP"/>
    </source>
</evidence>
<dbReference type="PIRSF" id="PIRSF012509">
    <property type="entry name" value="CamS"/>
    <property type="match status" value="1"/>
</dbReference>
<dbReference type="CDD" id="cd13441">
    <property type="entry name" value="CamS_repeat_1"/>
    <property type="match status" value="1"/>
</dbReference>
<sequence>MKKTVKVLLVLATTLLLASCGKLDFGSDSGTTTSTKSGNYQTTGNNKDSNYQGVIRNGKYPVSKARGLMLQNNNQNGNTFNVRSMESGLTQIATKQFSTDKYDLEDGQLLSTATTRKWLARQKGKFSKSGDTDNALGLNPASNNKTDPTKRNPIYLQQLLEQDFMVSSGNSMNLGGIAIGLGMNSVDYYTKSQYGAQYETKISEADMVAQGKRMASEVVSRLRQMKGVGQNTPIMVGLYRQAEQDSLVGGTYKTYMVSMKGNQIGQWHGVNQQNEVLPLQDNKKGINSSVASDFNNFSAQIRGFFPTLAGVTAQAHYEDGQLAGLKVTVNTQFYGQSEINAFTQYVTTAASKYLPSGVKIEIDIVSVQGMQAFANRDTGEKNFYTHVFDSY</sequence>
<evidence type="ECO:0000313" key="3">
    <source>
        <dbReference type="EMBL" id="WDF83456.1"/>
    </source>
</evidence>
<dbReference type="PROSITE" id="PS51257">
    <property type="entry name" value="PROKAR_LIPOPROTEIN"/>
    <property type="match status" value="1"/>
</dbReference>
<name>A0ABY7WUL0_9LACO</name>
<keyword evidence="2" id="KW-0732">Signal</keyword>
<feature type="chain" id="PRO_5045937110" evidence="2">
    <location>
        <begin position="19"/>
        <end position="391"/>
    </location>
</feature>
<dbReference type="EMBL" id="CP117884">
    <property type="protein sequence ID" value="WDF83456.1"/>
    <property type="molecule type" value="Genomic_DNA"/>
</dbReference>
<dbReference type="RefSeq" id="WP_274261645.1">
    <property type="nucleotide sequence ID" value="NZ_CP117884.1"/>
</dbReference>
<feature type="region of interest" description="Disordered" evidence="1">
    <location>
        <begin position="29"/>
        <end position="54"/>
    </location>
</feature>
<reference evidence="3 4" key="1">
    <citation type="submission" date="2023-02" db="EMBL/GenBank/DDBJ databases">
        <title>Genome sequence of Lacticaseibacillus sp. KACC 23028.</title>
        <authorList>
            <person name="Kim S."/>
            <person name="Heo J."/>
            <person name="Kwon S.-W."/>
        </authorList>
    </citation>
    <scope>NUCLEOTIDE SEQUENCE [LARGE SCALE GENOMIC DNA]</scope>
    <source>
        <strain evidence="3 4">KACC 23028</strain>
    </source>
</reference>
<dbReference type="InterPro" id="IPR011426">
    <property type="entry name" value="CamS"/>
</dbReference>
<accession>A0ABY7WUL0</accession>
<evidence type="ECO:0000313" key="4">
    <source>
        <dbReference type="Proteomes" id="UP001220377"/>
    </source>
</evidence>
<proteinExistence type="predicted"/>
<dbReference type="Proteomes" id="UP001220377">
    <property type="component" value="Chromosome"/>
</dbReference>
<keyword evidence="4" id="KW-1185">Reference proteome</keyword>
<feature type="region of interest" description="Disordered" evidence="1">
    <location>
        <begin position="122"/>
        <end position="150"/>
    </location>
</feature>
<gene>
    <name evidence="3" type="ORF">PQ472_04260</name>
</gene>
<organism evidence="3 4">
    <name type="scientific">Lacticaseibacillus pabuli</name>
    <dbReference type="NCBI Taxonomy" id="3025672"/>
    <lineage>
        <taxon>Bacteria</taxon>
        <taxon>Bacillati</taxon>
        <taxon>Bacillota</taxon>
        <taxon>Bacilli</taxon>
        <taxon>Lactobacillales</taxon>
        <taxon>Lactobacillaceae</taxon>
        <taxon>Lacticaseibacillus</taxon>
    </lineage>
</organism>
<feature type="signal peptide" evidence="2">
    <location>
        <begin position="1"/>
        <end position="18"/>
    </location>
</feature>
<feature type="compositionally biased region" description="Low complexity" evidence="1">
    <location>
        <begin position="29"/>
        <end position="38"/>
    </location>
</feature>
<evidence type="ECO:0000256" key="1">
    <source>
        <dbReference type="SAM" id="MobiDB-lite"/>
    </source>
</evidence>
<dbReference type="Gene3D" id="3.10.570.10">
    <property type="entry name" value="sex pheromone staph- cam373 precursor domain"/>
    <property type="match status" value="1"/>
</dbReference>